<dbReference type="RefSeq" id="WP_303735500.1">
    <property type="nucleotide sequence ID" value="NZ_CAKZHK010000008.1"/>
</dbReference>
<comment type="similarity">
    <text evidence="1">Belongs to the peptidase C56 family.</text>
</comment>
<feature type="domain" description="DJ-1/PfpI" evidence="2">
    <location>
        <begin position="4"/>
        <end position="176"/>
    </location>
</feature>
<evidence type="ECO:0000256" key="1">
    <source>
        <dbReference type="ARBA" id="ARBA00008542"/>
    </source>
</evidence>
<dbReference type="InterPro" id="IPR029062">
    <property type="entry name" value="Class_I_gatase-like"/>
</dbReference>
<dbReference type="AlphaFoldDB" id="A0A2W5SVJ1"/>
<proteinExistence type="inferred from homology"/>
<dbReference type="GO" id="GO:0008233">
    <property type="term" value="F:peptidase activity"/>
    <property type="evidence" value="ECO:0007669"/>
    <property type="project" value="UniProtKB-KW"/>
</dbReference>
<protein>
    <submittedName>
        <fullName evidence="3">Protease</fullName>
    </submittedName>
</protein>
<keyword evidence="3" id="KW-0378">Hydrolase</keyword>
<dbReference type="EMBL" id="QFRA01000035">
    <property type="protein sequence ID" value="PZR03556.1"/>
    <property type="molecule type" value="Genomic_DNA"/>
</dbReference>
<dbReference type="CDD" id="cd03134">
    <property type="entry name" value="GATase1_PfpI_like"/>
    <property type="match status" value="1"/>
</dbReference>
<dbReference type="Proteomes" id="UP000249432">
    <property type="component" value="Unassembled WGS sequence"/>
</dbReference>
<dbReference type="InterPro" id="IPR002818">
    <property type="entry name" value="DJ-1/PfpI"/>
</dbReference>
<accession>A0A2W5SVJ1</accession>
<dbReference type="PANTHER" id="PTHR42733:SF12">
    <property type="entry name" value="PROTEINASE"/>
    <property type="match status" value="1"/>
</dbReference>
<comment type="caution">
    <text evidence="3">The sequence shown here is derived from an EMBL/GenBank/DDBJ whole genome shotgun (WGS) entry which is preliminary data.</text>
</comment>
<dbReference type="Pfam" id="PF01965">
    <property type="entry name" value="DJ-1_PfpI"/>
    <property type="match status" value="1"/>
</dbReference>
<dbReference type="PANTHER" id="PTHR42733">
    <property type="entry name" value="DJ-1 PROTEIN"/>
    <property type="match status" value="1"/>
</dbReference>
<reference evidence="3 4" key="1">
    <citation type="submission" date="2017-08" db="EMBL/GenBank/DDBJ databases">
        <title>Infants hospitalized years apart are colonized by the same room-sourced microbial strains.</title>
        <authorList>
            <person name="Brooks B."/>
            <person name="Olm M.R."/>
            <person name="Firek B.A."/>
            <person name="Baker R."/>
            <person name="Thomas B.C."/>
            <person name="Morowitz M.J."/>
            <person name="Banfield J.F."/>
        </authorList>
    </citation>
    <scope>NUCLEOTIDE SEQUENCE [LARGE SCALE GENOMIC DNA]</scope>
    <source>
        <strain evidence="3">S2_003_000_R1_3</strain>
    </source>
</reference>
<dbReference type="InterPro" id="IPR006286">
    <property type="entry name" value="C56_PfpI-like"/>
</dbReference>
<sequence length="179" mass="19267">MAKKSVIIATDFGVEEAEIISPRDALTSAGINVTIASNSGNDIQTVAGDKDWASTVNADTTLDKISADDYDLVVLPGGTVNADTLRIDRKAQRILNEFASAHKPVGAICHAPWALIDAELTHGKTMTSYQSIRTDLENAGAHWVNTEVIRCPGNDWILITSRNPHDLPAFTKALVDELS</sequence>
<gene>
    <name evidence="3" type="ORF">DI525_09695</name>
</gene>
<evidence type="ECO:0000313" key="4">
    <source>
        <dbReference type="Proteomes" id="UP000249432"/>
    </source>
</evidence>
<name>A0A2W5SVJ1_9CORY</name>
<evidence type="ECO:0000259" key="2">
    <source>
        <dbReference type="Pfam" id="PF01965"/>
    </source>
</evidence>
<dbReference type="SUPFAM" id="SSF52317">
    <property type="entry name" value="Class I glutamine amidotransferase-like"/>
    <property type="match status" value="1"/>
</dbReference>
<dbReference type="NCBIfam" id="TIGR01382">
    <property type="entry name" value="PfpI"/>
    <property type="match status" value="1"/>
</dbReference>
<dbReference type="GO" id="GO:0006508">
    <property type="term" value="P:proteolysis"/>
    <property type="evidence" value="ECO:0007669"/>
    <property type="project" value="UniProtKB-KW"/>
</dbReference>
<keyword evidence="3" id="KW-0645">Protease</keyword>
<dbReference type="PROSITE" id="PS51276">
    <property type="entry name" value="PEPTIDASE_C56_PFPI"/>
    <property type="match status" value="1"/>
</dbReference>
<organism evidence="3 4">
    <name type="scientific">Corynebacterium kroppenstedtii</name>
    <dbReference type="NCBI Taxonomy" id="161879"/>
    <lineage>
        <taxon>Bacteria</taxon>
        <taxon>Bacillati</taxon>
        <taxon>Actinomycetota</taxon>
        <taxon>Actinomycetes</taxon>
        <taxon>Mycobacteriales</taxon>
        <taxon>Corynebacteriaceae</taxon>
        <taxon>Corynebacterium</taxon>
    </lineage>
</organism>
<evidence type="ECO:0000313" key="3">
    <source>
        <dbReference type="EMBL" id="PZR03556.1"/>
    </source>
</evidence>
<dbReference type="Gene3D" id="3.40.50.880">
    <property type="match status" value="1"/>
</dbReference>